<dbReference type="Pfam" id="PF08282">
    <property type="entry name" value="Hydrolase_3"/>
    <property type="match status" value="1"/>
</dbReference>
<reference evidence="1 2" key="1">
    <citation type="submission" date="2024-01" db="EMBL/GenBank/DDBJ databases">
        <title>Description of Olsenella sp. nov., isolated from pig feces.</title>
        <authorList>
            <person name="Chang Y.-H."/>
        </authorList>
    </citation>
    <scope>NUCLEOTIDE SEQUENCE [LARGE SCALE GENOMIC DNA]</scope>
    <source>
        <strain evidence="1 2">YH-ols2223</strain>
    </source>
</reference>
<dbReference type="EC" id="3.1.3.-" evidence="1"/>
<dbReference type="EMBL" id="JAZGJQ010000002">
    <property type="protein sequence ID" value="MEE6146798.1"/>
    <property type="molecule type" value="Genomic_DNA"/>
</dbReference>
<proteinExistence type="predicted"/>
<gene>
    <name evidence="1" type="ORF">VXJ25_02125</name>
</gene>
<comment type="caution">
    <text evidence="1">The sequence shown here is derived from an EMBL/GenBank/DDBJ whole genome shotgun (WGS) entry which is preliminary data.</text>
</comment>
<evidence type="ECO:0000313" key="1">
    <source>
        <dbReference type="EMBL" id="MEE6146798.1"/>
    </source>
</evidence>
<keyword evidence="2" id="KW-1185">Reference proteome</keyword>
<dbReference type="PANTHER" id="PTHR10000">
    <property type="entry name" value="PHOSPHOSERINE PHOSPHATASE"/>
    <property type="match status" value="1"/>
</dbReference>
<dbReference type="PANTHER" id="PTHR10000:SF8">
    <property type="entry name" value="HAD SUPERFAMILY HYDROLASE-LIKE, TYPE 3"/>
    <property type="match status" value="1"/>
</dbReference>
<accession>A0ABU7R876</accession>
<dbReference type="InterPro" id="IPR036412">
    <property type="entry name" value="HAD-like_sf"/>
</dbReference>
<dbReference type="InterPro" id="IPR006379">
    <property type="entry name" value="HAD-SF_hydro_IIB"/>
</dbReference>
<dbReference type="Gene3D" id="3.40.50.1000">
    <property type="entry name" value="HAD superfamily/HAD-like"/>
    <property type="match status" value="1"/>
</dbReference>
<organism evidence="1 2">
    <name type="scientific">Olsenella absiana</name>
    <dbReference type="NCBI Taxonomy" id="3115222"/>
    <lineage>
        <taxon>Bacteria</taxon>
        <taxon>Bacillati</taxon>
        <taxon>Actinomycetota</taxon>
        <taxon>Coriobacteriia</taxon>
        <taxon>Coriobacteriales</taxon>
        <taxon>Atopobiaceae</taxon>
        <taxon>Olsenella</taxon>
    </lineage>
</organism>
<dbReference type="RefSeq" id="WP_330957566.1">
    <property type="nucleotide sequence ID" value="NZ_JAZGJQ010000002.1"/>
</dbReference>
<dbReference type="GO" id="GO:0016787">
    <property type="term" value="F:hydrolase activity"/>
    <property type="evidence" value="ECO:0007669"/>
    <property type="project" value="UniProtKB-KW"/>
</dbReference>
<keyword evidence="1" id="KW-0378">Hydrolase</keyword>
<protein>
    <submittedName>
        <fullName evidence="1">HAD family hydrolase</fullName>
        <ecNumber evidence="1">3.1.3.-</ecNumber>
    </submittedName>
</protein>
<dbReference type="Gene3D" id="3.30.1240.10">
    <property type="match status" value="1"/>
</dbReference>
<dbReference type="InterPro" id="IPR023214">
    <property type="entry name" value="HAD_sf"/>
</dbReference>
<dbReference type="Proteomes" id="UP001332931">
    <property type="component" value="Unassembled WGS sequence"/>
</dbReference>
<name>A0ABU7R876_9ACTN</name>
<dbReference type="SUPFAM" id="SSF56784">
    <property type="entry name" value="HAD-like"/>
    <property type="match status" value="1"/>
</dbReference>
<dbReference type="NCBIfam" id="TIGR01484">
    <property type="entry name" value="HAD-SF-IIB"/>
    <property type="match status" value="1"/>
</dbReference>
<evidence type="ECO:0000313" key="2">
    <source>
        <dbReference type="Proteomes" id="UP001332931"/>
    </source>
</evidence>
<sequence>MIRLALSDMDNTLVPFGRKAASPRTVAAIRACQEQGVDFGPASGRDRGEIASFFDGDKSLFNTGVLVNGQKVYYLGEVVYEKTLPRDQLREVERVVAPLRGCALITYRDNAFGDWVGDTRDALGEMYERAFICGGSHHRTLPDYPVIKAGIIVMDDDLLPRLAERLSALCPDLVFPNTVVHWLDVSPKGWGKAEGVAILQRVLGLGDEEVCVFGDADNDLGMLERFPNSCAVANANANASAAARWHVGASAEDGVAVALEQIADAARRHNETGEDALPAFMRA</sequence>